<dbReference type="SMART" id="SM01022">
    <property type="entry name" value="ASCH"/>
    <property type="match status" value="1"/>
</dbReference>
<dbReference type="EMBL" id="JABWCS010000202">
    <property type="protein sequence ID" value="NUU60610.1"/>
    <property type="molecule type" value="Genomic_DNA"/>
</dbReference>
<dbReference type="InterPro" id="IPR009326">
    <property type="entry name" value="DUF984"/>
</dbReference>
<organism evidence="2 3">
    <name type="scientific">Paenibacillus agri</name>
    <dbReference type="NCBI Taxonomy" id="2744309"/>
    <lineage>
        <taxon>Bacteria</taxon>
        <taxon>Bacillati</taxon>
        <taxon>Bacillota</taxon>
        <taxon>Bacilli</taxon>
        <taxon>Bacillales</taxon>
        <taxon>Paenibacillaceae</taxon>
        <taxon>Paenibacillus</taxon>
    </lineage>
</organism>
<dbReference type="AlphaFoldDB" id="A0A850ELE8"/>
<protein>
    <submittedName>
        <fullName evidence="2">ASCH domain-containing protein</fullName>
    </submittedName>
</protein>
<sequence length="157" mass="17801">MNNTEQIEQFWQEYLRVHPEAGDHYVAWAFGDSPEMADELLDLVLRGIKTGTSSNYAMYELEGGTPPRVGDQAILLNGLGQPKAVILTTKVDILPFNEVGEEFAFTEGEGDRTLDYWRAVHEDFFSREAEFWNVAFDTGIMVLCENFKVVYSPSHSL</sequence>
<accession>A0A850ELE8</accession>
<dbReference type="CDD" id="cd06553">
    <property type="entry name" value="ASCH_Ef3133_like"/>
    <property type="match status" value="1"/>
</dbReference>
<dbReference type="Gene3D" id="3.10.400.10">
    <property type="entry name" value="Sulfate adenylyltransferase"/>
    <property type="match status" value="1"/>
</dbReference>
<dbReference type="InterPro" id="IPR015947">
    <property type="entry name" value="PUA-like_sf"/>
</dbReference>
<name>A0A850ELE8_9BACL</name>
<keyword evidence="3" id="KW-1185">Reference proteome</keyword>
<evidence type="ECO:0000313" key="2">
    <source>
        <dbReference type="EMBL" id="NUU60610.1"/>
    </source>
</evidence>
<gene>
    <name evidence="2" type="ORF">HPT30_09665</name>
</gene>
<dbReference type="PANTHER" id="PTHR39203">
    <property type="entry name" value="CYTOPLASMIC PROTEIN-RELATED"/>
    <property type="match status" value="1"/>
</dbReference>
<reference evidence="2" key="1">
    <citation type="submission" date="2020-06" db="EMBL/GenBank/DDBJ databases">
        <title>Paenibacillus sp. nov., isolated from soil.</title>
        <authorList>
            <person name="Seo Y.L."/>
        </authorList>
    </citation>
    <scope>NUCLEOTIDE SEQUENCE [LARGE SCALE GENOMIC DNA]</scope>
    <source>
        <strain evidence="2">JW14</strain>
    </source>
</reference>
<comment type="caution">
    <text evidence="2">The sequence shown here is derived from an EMBL/GenBank/DDBJ whole genome shotgun (WGS) entry which is preliminary data.</text>
</comment>
<dbReference type="RefSeq" id="WP_175371188.1">
    <property type="nucleotide sequence ID" value="NZ_JABWCS010000202.1"/>
</dbReference>
<dbReference type="Pfam" id="PF04266">
    <property type="entry name" value="ASCH"/>
    <property type="match status" value="1"/>
</dbReference>
<proteinExistence type="predicted"/>
<evidence type="ECO:0000313" key="3">
    <source>
        <dbReference type="Proteomes" id="UP000564806"/>
    </source>
</evidence>
<evidence type="ECO:0000259" key="1">
    <source>
        <dbReference type="SMART" id="SM01022"/>
    </source>
</evidence>
<dbReference type="Proteomes" id="UP000564806">
    <property type="component" value="Unassembled WGS sequence"/>
</dbReference>
<feature type="domain" description="ASCH" evidence="1">
    <location>
        <begin position="28"/>
        <end position="151"/>
    </location>
</feature>
<dbReference type="PIRSF" id="PIRSF021320">
    <property type="entry name" value="DUF984"/>
    <property type="match status" value="1"/>
</dbReference>
<dbReference type="SUPFAM" id="SSF88697">
    <property type="entry name" value="PUA domain-like"/>
    <property type="match status" value="1"/>
</dbReference>
<dbReference type="PANTHER" id="PTHR39203:SF1">
    <property type="entry name" value="CYTOPLASMIC PROTEIN"/>
    <property type="match status" value="1"/>
</dbReference>
<dbReference type="InterPro" id="IPR007374">
    <property type="entry name" value="ASCH_domain"/>
</dbReference>